<keyword evidence="2" id="KW-1185">Reference proteome</keyword>
<dbReference type="EMBL" id="RCHU02000011">
    <property type="protein sequence ID" value="KAL3576233.1"/>
    <property type="molecule type" value="Genomic_DNA"/>
</dbReference>
<protein>
    <submittedName>
        <fullName evidence="1">Uncharacterized protein</fullName>
    </submittedName>
</protein>
<dbReference type="Proteomes" id="UP000309997">
    <property type="component" value="Unassembled WGS sequence"/>
</dbReference>
<name>A0ACC4BCD7_POPAL</name>
<accession>A0ACC4BCD7</accession>
<comment type="caution">
    <text evidence="1">The sequence shown here is derived from an EMBL/GenBank/DDBJ whole genome shotgun (WGS) entry which is preliminary data.</text>
</comment>
<reference evidence="1 2" key="1">
    <citation type="journal article" date="2024" name="Plant Biotechnol. J.">
        <title>Genome and CRISPR/Cas9 system of a widespread forest tree (Populus alba) in the world.</title>
        <authorList>
            <person name="Liu Y.J."/>
            <person name="Jiang P.F."/>
            <person name="Han X.M."/>
            <person name="Li X.Y."/>
            <person name="Wang H.M."/>
            <person name="Wang Y.J."/>
            <person name="Wang X.X."/>
            <person name="Zeng Q.Y."/>
        </authorList>
    </citation>
    <scope>NUCLEOTIDE SEQUENCE [LARGE SCALE GENOMIC DNA]</scope>
    <source>
        <strain evidence="2">cv. PAL-ZL1</strain>
    </source>
</reference>
<evidence type="ECO:0000313" key="2">
    <source>
        <dbReference type="Proteomes" id="UP000309997"/>
    </source>
</evidence>
<evidence type="ECO:0000313" key="1">
    <source>
        <dbReference type="EMBL" id="KAL3576233.1"/>
    </source>
</evidence>
<sequence length="106" mass="11845">MQAIQQEGAKTYLIEKSVSESIHALLFSINNDKEDLLLSRKSNGNCWNINTFNRVTGGGKLGRLAYMTSSTKPAQTSLRRVHSLVNQSEQSTLSTRMSSEIWPSQK</sequence>
<gene>
    <name evidence="1" type="ORF">D5086_021516</name>
</gene>
<organism evidence="1 2">
    <name type="scientific">Populus alba</name>
    <name type="common">White poplar</name>
    <dbReference type="NCBI Taxonomy" id="43335"/>
    <lineage>
        <taxon>Eukaryota</taxon>
        <taxon>Viridiplantae</taxon>
        <taxon>Streptophyta</taxon>
        <taxon>Embryophyta</taxon>
        <taxon>Tracheophyta</taxon>
        <taxon>Spermatophyta</taxon>
        <taxon>Magnoliopsida</taxon>
        <taxon>eudicotyledons</taxon>
        <taxon>Gunneridae</taxon>
        <taxon>Pentapetalae</taxon>
        <taxon>rosids</taxon>
        <taxon>fabids</taxon>
        <taxon>Malpighiales</taxon>
        <taxon>Salicaceae</taxon>
        <taxon>Saliceae</taxon>
        <taxon>Populus</taxon>
    </lineage>
</organism>
<proteinExistence type="predicted"/>